<accession>A0A5J4KMW8</accession>
<sequence>MNNISLDLLENDFYNDSDIDELFEQLAQFEPPVDMVDRIMQAVSELPFSYEQPVSPWANLEVLAIAK</sequence>
<dbReference type="EMBL" id="BKZW01000001">
    <property type="protein sequence ID" value="GER87651.1"/>
    <property type="molecule type" value="Genomic_DNA"/>
</dbReference>
<reference evidence="1 2" key="1">
    <citation type="submission" date="2019-10" db="EMBL/GenBank/DDBJ databases">
        <title>Dictyobacter vulcani sp. nov., within the class Ktedonobacteria, isolated from soil of volcanic Mt. Zao.</title>
        <authorList>
            <person name="Zheng Y."/>
            <person name="Wang C.M."/>
            <person name="Sakai Y."/>
            <person name="Abe K."/>
            <person name="Yokota A."/>
            <person name="Yabe S."/>
        </authorList>
    </citation>
    <scope>NUCLEOTIDE SEQUENCE [LARGE SCALE GENOMIC DNA]</scope>
    <source>
        <strain evidence="1 2">W12</strain>
    </source>
</reference>
<organism evidence="1 2">
    <name type="scientific">Dictyobacter vulcani</name>
    <dbReference type="NCBI Taxonomy" id="2607529"/>
    <lineage>
        <taxon>Bacteria</taxon>
        <taxon>Bacillati</taxon>
        <taxon>Chloroflexota</taxon>
        <taxon>Ktedonobacteria</taxon>
        <taxon>Ktedonobacterales</taxon>
        <taxon>Dictyobacteraceae</taxon>
        <taxon>Dictyobacter</taxon>
    </lineage>
</organism>
<comment type="caution">
    <text evidence="1">The sequence shown here is derived from an EMBL/GenBank/DDBJ whole genome shotgun (WGS) entry which is preliminary data.</text>
</comment>
<gene>
    <name evidence="1" type="ORF">KDW_18130</name>
</gene>
<name>A0A5J4KMW8_9CHLR</name>
<evidence type="ECO:0000313" key="2">
    <source>
        <dbReference type="Proteomes" id="UP000326912"/>
    </source>
</evidence>
<keyword evidence="2" id="KW-1185">Reference proteome</keyword>
<dbReference type="RefSeq" id="WP_151755629.1">
    <property type="nucleotide sequence ID" value="NZ_BKZW01000001.1"/>
</dbReference>
<dbReference type="AlphaFoldDB" id="A0A5J4KMW8"/>
<evidence type="ECO:0000313" key="1">
    <source>
        <dbReference type="EMBL" id="GER87651.1"/>
    </source>
</evidence>
<dbReference type="Proteomes" id="UP000326912">
    <property type="component" value="Unassembled WGS sequence"/>
</dbReference>
<proteinExistence type="predicted"/>
<protein>
    <submittedName>
        <fullName evidence="1">Uncharacterized protein</fullName>
    </submittedName>
</protein>